<gene>
    <name evidence="1" type="ORF">LNTAR_02492</name>
</gene>
<sequence>MLALNNFKFEKQNNGKDNYIKNQSLIESQRSKSSPVLFRIFFVKKSICENLRNLWRDK</sequence>
<dbReference type="EMBL" id="ABCK01000015">
    <property type="protein sequence ID" value="EDM26640.1"/>
    <property type="molecule type" value="Genomic_DNA"/>
</dbReference>
<keyword evidence="2" id="KW-1185">Reference proteome</keyword>
<protein>
    <submittedName>
        <fullName evidence="1">Uncharacterized protein</fullName>
    </submittedName>
</protein>
<reference evidence="1 2" key="1">
    <citation type="journal article" date="2010" name="J. Bacteriol.">
        <title>Genome sequence of Lentisphaera araneosa HTCC2155T, the type species of the order Lentisphaerales in the phylum Lentisphaerae.</title>
        <authorList>
            <person name="Thrash J.C."/>
            <person name="Cho J.C."/>
            <person name="Vergin K.L."/>
            <person name="Morris R.M."/>
            <person name="Giovannoni S.J."/>
        </authorList>
    </citation>
    <scope>NUCLEOTIDE SEQUENCE [LARGE SCALE GENOMIC DNA]</scope>
    <source>
        <strain evidence="1 2">HTCC2155</strain>
    </source>
</reference>
<dbReference type="Proteomes" id="UP000004947">
    <property type="component" value="Unassembled WGS sequence"/>
</dbReference>
<evidence type="ECO:0000313" key="1">
    <source>
        <dbReference type="EMBL" id="EDM26640.1"/>
    </source>
</evidence>
<dbReference type="AlphaFoldDB" id="A6DPA8"/>
<proteinExistence type="predicted"/>
<name>A6DPA8_9BACT</name>
<organism evidence="1 2">
    <name type="scientific">Lentisphaera araneosa HTCC2155</name>
    <dbReference type="NCBI Taxonomy" id="313628"/>
    <lineage>
        <taxon>Bacteria</taxon>
        <taxon>Pseudomonadati</taxon>
        <taxon>Lentisphaerota</taxon>
        <taxon>Lentisphaeria</taxon>
        <taxon>Lentisphaerales</taxon>
        <taxon>Lentisphaeraceae</taxon>
        <taxon>Lentisphaera</taxon>
    </lineage>
</organism>
<accession>A6DPA8</accession>
<dbReference type="STRING" id="313628.LNTAR_02492"/>
<evidence type="ECO:0000313" key="2">
    <source>
        <dbReference type="Proteomes" id="UP000004947"/>
    </source>
</evidence>
<comment type="caution">
    <text evidence="1">The sequence shown here is derived from an EMBL/GenBank/DDBJ whole genome shotgun (WGS) entry which is preliminary data.</text>
</comment>